<dbReference type="KEGG" id="ttf:THTE_3289"/>
<name>A0A286RIU5_9BACT</name>
<organism evidence="1 2">
    <name type="scientific">Thermogutta terrifontis</name>
    <dbReference type="NCBI Taxonomy" id="1331910"/>
    <lineage>
        <taxon>Bacteria</taxon>
        <taxon>Pseudomonadati</taxon>
        <taxon>Planctomycetota</taxon>
        <taxon>Planctomycetia</taxon>
        <taxon>Pirellulales</taxon>
        <taxon>Thermoguttaceae</taxon>
        <taxon>Thermogutta</taxon>
    </lineage>
</organism>
<sequence>MFRQRMIRIGAGLVLVTIGFVLGLAAHSQWENLQASESSKESSAKKVMRVGQVIGLRPEKKDYYIQLHANTWPGVLKRIRDSNIRNYSIYLAELDGKLYLFSYYEYIGDDYEADMAKIAADPETQRWWKETDPCQIRLPGTPEGKWWKPIPEVFHTD</sequence>
<dbReference type="Pfam" id="PF05336">
    <property type="entry name" value="rhaM"/>
    <property type="match status" value="1"/>
</dbReference>
<dbReference type="SUPFAM" id="SSF54909">
    <property type="entry name" value="Dimeric alpha+beta barrel"/>
    <property type="match status" value="1"/>
</dbReference>
<accession>A0A286RIU5</accession>
<reference evidence="1 2" key="1">
    <citation type="journal article" name="Front. Microbiol.">
        <title>Sugar Metabolism of the First Thermophilic Planctomycete Thermogutta terrifontis: Comparative Genomic and Transcriptomic Approaches.</title>
        <authorList>
            <person name="Elcheninov A.G."/>
            <person name="Menzel P."/>
            <person name="Gudbergsdottir S.R."/>
            <person name="Slesarev A.I."/>
            <person name="Kadnikov V.V."/>
            <person name="Krogh A."/>
            <person name="Bonch-Osmolovskaya E.A."/>
            <person name="Peng X."/>
            <person name="Kublanov I.V."/>
        </authorList>
    </citation>
    <scope>NUCLEOTIDE SEQUENCE [LARGE SCALE GENOMIC DNA]</scope>
    <source>
        <strain evidence="1 2">R1</strain>
    </source>
</reference>
<dbReference type="Proteomes" id="UP000215086">
    <property type="component" value="Chromosome"/>
</dbReference>
<protein>
    <submittedName>
        <fullName evidence="1">L-rhamnose mutarotase</fullName>
    </submittedName>
</protein>
<keyword evidence="2" id="KW-1185">Reference proteome</keyword>
<evidence type="ECO:0000313" key="2">
    <source>
        <dbReference type="Proteomes" id="UP000215086"/>
    </source>
</evidence>
<dbReference type="EMBL" id="CP018477">
    <property type="protein sequence ID" value="ASV75891.1"/>
    <property type="molecule type" value="Genomic_DNA"/>
</dbReference>
<dbReference type="AlphaFoldDB" id="A0A286RIU5"/>
<dbReference type="InterPro" id="IPR011008">
    <property type="entry name" value="Dimeric_a/b-barrel"/>
</dbReference>
<dbReference type="PANTHER" id="PTHR34389">
    <property type="entry name" value="L-RHAMNOSE MUTAROTASE"/>
    <property type="match status" value="1"/>
</dbReference>
<dbReference type="Gene3D" id="3.30.70.100">
    <property type="match status" value="1"/>
</dbReference>
<dbReference type="InterPro" id="IPR008000">
    <property type="entry name" value="Rham/fucose_mutarotase"/>
</dbReference>
<evidence type="ECO:0000313" key="1">
    <source>
        <dbReference type="EMBL" id="ASV75891.1"/>
    </source>
</evidence>
<dbReference type="PANTHER" id="PTHR34389:SF2">
    <property type="entry name" value="L-RHAMNOSE MUTAROTASE"/>
    <property type="match status" value="1"/>
</dbReference>
<proteinExistence type="predicted"/>
<dbReference type="GO" id="GO:0016857">
    <property type="term" value="F:racemase and epimerase activity, acting on carbohydrates and derivatives"/>
    <property type="evidence" value="ECO:0007669"/>
    <property type="project" value="InterPro"/>
</dbReference>
<gene>
    <name evidence="1" type="ORF">THTE_3289</name>
</gene>
<dbReference type="RefSeq" id="WP_207651713.1">
    <property type="nucleotide sequence ID" value="NZ_CP018477.1"/>
</dbReference>